<evidence type="ECO:0000256" key="1">
    <source>
        <dbReference type="ARBA" id="ARBA00022714"/>
    </source>
</evidence>
<dbReference type="PANTHER" id="PTHR21496:SF23">
    <property type="entry name" value="3-PHENYLPROPIONATE_CINNAMIC ACID DIOXYGENASE FERREDOXIN SUBUNIT"/>
    <property type="match status" value="1"/>
</dbReference>
<keyword evidence="7" id="KW-1185">Reference proteome</keyword>
<comment type="caution">
    <text evidence="6">The sequence shown here is derived from an EMBL/GenBank/DDBJ whole genome shotgun (WGS) entry which is preliminary data.</text>
</comment>
<dbReference type="Gene3D" id="2.102.10.10">
    <property type="entry name" value="Rieske [2Fe-2S] iron-sulphur domain"/>
    <property type="match status" value="1"/>
</dbReference>
<evidence type="ECO:0000259" key="5">
    <source>
        <dbReference type="PROSITE" id="PS51296"/>
    </source>
</evidence>
<proteinExistence type="predicted"/>
<evidence type="ECO:0000313" key="6">
    <source>
        <dbReference type="EMBL" id="MEI2681716.1"/>
    </source>
</evidence>
<reference evidence="6 7" key="1">
    <citation type="submission" date="2024-02" db="EMBL/GenBank/DDBJ databases">
        <title>First report Erwinia aphidicola in onion in Chile.</title>
        <authorList>
            <person name="Valenzuela M."/>
            <person name="Pena M."/>
            <person name="Dutta B."/>
        </authorList>
    </citation>
    <scope>NUCLEOTIDE SEQUENCE [LARGE SCALE GENOMIC DNA]</scope>
    <source>
        <strain evidence="6 7">QCJ3A</strain>
    </source>
</reference>
<evidence type="ECO:0000313" key="7">
    <source>
        <dbReference type="Proteomes" id="UP001306592"/>
    </source>
</evidence>
<evidence type="ECO:0000256" key="4">
    <source>
        <dbReference type="ARBA" id="ARBA00023014"/>
    </source>
</evidence>
<name>A0ABU8DDX1_ERWAP</name>
<keyword evidence="4" id="KW-0411">Iron-sulfur</keyword>
<organism evidence="6 7">
    <name type="scientific">Erwinia aphidicola</name>
    <dbReference type="NCBI Taxonomy" id="68334"/>
    <lineage>
        <taxon>Bacteria</taxon>
        <taxon>Pseudomonadati</taxon>
        <taxon>Pseudomonadota</taxon>
        <taxon>Gammaproteobacteria</taxon>
        <taxon>Enterobacterales</taxon>
        <taxon>Erwiniaceae</taxon>
        <taxon>Erwinia</taxon>
    </lineage>
</organism>
<keyword evidence="1" id="KW-0001">2Fe-2S</keyword>
<dbReference type="EMBL" id="JBANEI010000004">
    <property type="protein sequence ID" value="MEI2681716.1"/>
    <property type="molecule type" value="Genomic_DNA"/>
</dbReference>
<dbReference type="InterPro" id="IPR017941">
    <property type="entry name" value="Rieske_2Fe-2S"/>
</dbReference>
<dbReference type="PROSITE" id="PS51296">
    <property type="entry name" value="RIESKE"/>
    <property type="match status" value="1"/>
</dbReference>
<dbReference type="CDD" id="cd03528">
    <property type="entry name" value="Rieske_RO_ferredoxin"/>
    <property type="match status" value="1"/>
</dbReference>
<accession>A0ABU8DDX1</accession>
<feature type="domain" description="Rieske" evidence="5">
    <location>
        <begin position="3"/>
        <end position="99"/>
    </location>
</feature>
<gene>
    <name evidence="6" type="ORF">V8N49_08595</name>
</gene>
<dbReference type="Proteomes" id="UP001306592">
    <property type="component" value="Unassembled WGS sequence"/>
</dbReference>
<dbReference type="RefSeq" id="WP_048918409.1">
    <property type="nucleotide sequence ID" value="NZ_CAKKMT010000015.1"/>
</dbReference>
<evidence type="ECO:0000256" key="3">
    <source>
        <dbReference type="ARBA" id="ARBA00023004"/>
    </source>
</evidence>
<dbReference type="Pfam" id="PF00355">
    <property type="entry name" value="Rieske"/>
    <property type="match status" value="1"/>
</dbReference>
<keyword evidence="2" id="KW-0479">Metal-binding</keyword>
<sequence>MSWSPICHISQVQADFPFAGNIDGREIGIYLVEGEYYALEDICPHAYALLSQGFVEDGKVECPLHEAVFDIRTGRCLREPGERDLKRYPLRIVDNQIQITVVAEDEQP</sequence>
<protein>
    <submittedName>
        <fullName evidence="6">Non-heme iron oxygenase ferredoxin subunit</fullName>
    </submittedName>
</protein>
<dbReference type="PANTHER" id="PTHR21496">
    <property type="entry name" value="FERREDOXIN-RELATED"/>
    <property type="match status" value="1"/>
</dbReference>
<dbReference type="InterPro" id="IPR036922">
    <property type="entry name" value="Rieske_2Fe-2S_sf"/>
</dbReference>
<evidence type="ECO:0000256" key="2">
    <source>
        <dbReference type="ARBA" id="ARBA00022723"/>
    </source>
</evidence>
<keyword evidence="3" id="KW-0408">Iron</keyword>
<dbReference type="SUPFAM" id="SSF50022">
    <property type="entry name" value="ISP domain"/>
    <property type="match status" value="1"/>
</dbReference>